<dbReference type="Ensembl" id="ENSPNAT00000038488.2">
    <property type="protein sequence ID" value="ENSPNAP00000034344.2"/>
    <property type="gene ID" value="ENSPNAG00000023557.2"/>
</dbReference>
<name>A0A3B4EGC6_PYGNA</name>
<evidence type="ECO:0000313" key="1">
    <source>
        <dbReference type="Ensembl" id="ENSPNAP00000034344.2"/>
    </source>
</evidence>
<keyword evidence="2" id="KW-1185">Reference proteome</keyword>
<reference evidence="1" key="3">
    <citation type="submission" date="2025-09" db="UniProtKB">
        <authorList>
            <consortium name="Ensembl"/>
        </authorList>
    </citation>
    <scope>IDENTIFICATION</scope>
</reference>
<dbReference type="AlphaFoldDB" id="A0A3B4EGC6"/>
<sequence length="95" mass="11165">MRELVSVSYFHPERFLSLFVLCVRMHSHTCVLSCLSISKRLRTLVHVCVCISVCMYSAVQKQHTTLNVLYFQSKQPLCYLSENRCNRHLHRSPHN</sequence>
<dbReference type="Proteomes" id="UP001501920">
    <property type="component" value="Chromosome 11"/>
</dbReference>
<proteinExistence type="predicted"/>
<accession>A0A3B4EGC6</accession>
<reference evidence="1" key="2">
    <citation type="submission" date="2025-08" db="UniProtKB">
        <authorList>
            <consortium name="Ensembl"/>
        </authorList>
    </citation>
    <scope>IDENTIFICATION</scope>
</reference>
<reference evidence="1 2" key="1">
    <citation type="submission" date="2020-10" db="EMBL/GenBank/DDBJ databases">
        <title>Pygocentrus nattereri (red-bellied piranha) genome, fPygNat1, primary haplotype.</title>
        <authorList>
            <person name="Myers G."/>
            <person name="Meyer A."/>
            <person name="Karagic N."/>
            <person name="Pippel M."/>
            <person name="Winkler S."/>
            <person name="Tracey A."/>
            <person name="Wood J."/>
            <person name="Formenti G."/>
            <person name="Howe K."/>
            <person name="Fedrigo O."/>
            <person name="Jarvis E.D."/>
        </authorList>
    </citation>
    <scope>NUCLEOTIDE SEQUENCE [LARGE SCALE GENOMIC DNA]</scope>
</reference>
<protein>
    <submittedName>
        <fullName evidence="1">Uncharacterized protein</fullName>
    </submittedName>
</protein>
<evidence type="ECO:0000313" key="2">
    <source>
        <dbReference type="Proteomes" id="UP001501920"/>
    </source>
</evidence>
<organism evidence="1 2">
    <name type="scientific">Pygocentrus nattereri</name>
    <name type="common">Red-bellied piranha</name>
    <dbReference type="NCBI Taxonomy" id="42514"/>
    <lineage>
        <taxon>Eukaryota</taxon>
        <taxon>Metazoa</taxon>
        <taxon>Chordata</taxon>
        <taxon>Craniata</taxon>
        <taxon>Vertebrata</taxon>
        <taxon>Euteleostomi</taxon>
        <taxon>Actinopterygii</taxon>
        <taxon>Neopterygii</taxon>
        <taxon>Teleostei</taxon>
        <taxon>Ostariophysi</taxon>
        <taxon>Characiformes</taxon>
        <taxon>Characoidei</taxon>
        <taxon>Pygocentrus</taxon>
    </lineage>
</organism>